<accession>M0GWM4</accession>
<dbReference type="InterPro" id="IPR014748">
    <property type="entry name" value="Enoyl-CoA_hydra_C"/>
</dbReference>
<dbReference type="PANTHER" id="PTHR11941">
    <property type="entry name" value="ENOYL-COA HYDRATASE-RELATED"/>
    <property type="match status" value="1"/>
</dbReference>
<dbReference type="AlphaFoldDB" id="M0GWM4"/>
<proteinExistence type="inferred from homology"/>
<feature type="region of interest" description="Disordered" evidence="3">
    <location>
        <begin position="1"/>
        <end position="41"/>
    </location>
</feature>
<keyword evidence="5" id="KW-1185">Reference proteome</keyword>
<gene>
    <name evidence="4" type="ORF">C454_19699</name>
</gene>
<dbReference type="EMBL" id="AOLJ01000028">
    <property type="protein sequence ID" value="ELZ75912.1"/>
    <property type="molecule type" value="Genomic_DNA"/>
</dbReference>
<evidence type="ECO:0000256" key="3">
    <source>
        <dbReference type="SAM" id="MobiDB-lite"/>
    </source>
</evidence>
<dbReference type="Proteomes" id="UP000011571">
    <property type="component" value="Unassembled WGS sequence"/>
</dbReference>
<evidence type="ECO:0000313" key="4">
    <source>
        <dbReference type="EMBL" id="ELZ75912.1"/>
    </source>
</evidence>
<dbReference type="GO" id="GO:0006635">
    <property type="term" value="P:fatty acid beta-oxidation"/>
    <property type="evidence" value="ECO:0007669"/>
    <property type="project" value="TreeGrafter"/>
</dbReference>
<comment type="caution">
    <text evidence="4">The sequence shown here is derived from an EMBL/GenBank/DDBJ whole genome shotgun (WGS) entry which is preliminary data.</text>
</comment>
<protein>
    <submittedName>
        <fullName evidence="4">Enoyl-CoA hydratase</fullName>
    </submittedName>
</protein>
<keyword evidence="2" id="KW-0456">Lyase</keyword>
<dbReference type="CDD" id="cd06558">
    <property type="entry name" value="crotonase-like"/>
    <property type="match status" value="1"/>
</dbReference>
<feature type="region of interest" description="Disordered" evidence="3">
    <location>
        <begin position="288"/>
        <end position="308"/>
    </location>
</feature>
<organism evidence="4 5">
    <name type="scientific">Haloferax gibbonsii (strain ATCC 33959 / DSM 4427 / JCM 8863 / NBRC 102184 / NCIMB 2188 / Ma 2.38)</name>
    <dbReference type="NCBI Taxonomy" id="1227459"/>
    <lineage>
        <taxon>Archaea</taxon>
        <taxon>Methanobacteriati</taxon>
        <taxon>Methanobacteriota</taxon>
        <taxon>Stenosarchaea group</taxon>
        <taxon>Halobacteria</taxon>
        <taxon>Halobacteriales</taxon>
        <taxon>Haloferacaceae</taxon>
        <taxon>Haloferax</taxon>
    </lineage>
</organism>
<evidence type="ECO:0000313" key="5">
    <source>
        <dbReference type="Proteomes" id="UP000011571"/>
    </source>
</evidence>
<dbReference type="FunFam" id="1.10.12.10:FF:000001">
    <property type="entry name" value="Probable enoyl-CoA hydratase, mitochondrial"/>
    <property type="match status" value="1"/>
</dbReference>
<dbReference type="SUPFAM" id="SSF52096">
    <property type="entry name" value="ClpP/crotonase"/>
    <property type="match status" value="1"/>
</dbReference>
<dbReference type="Gene3D" id="3.90.226.10">
    <property type="entry name" value="2-enoyl-CoA Hydratase, Chain A, domain 1"/>
    <property type="match status" value="1"/>
</dbReference>
<evidence type="ECO:0000256" key="1">
    <source>
        <dbReference type="ARBA" id="ARBA00005254"/>
    </source>
</evidence>
<dbReference type="RefSeq" id="WP_004978290.1">
    <property type="nucleotide sequence ID" value="NZ_AOLJ01000028.1"/>
</dbReference>
<dbReference type="Pfam" id="PF00378">
    <property type="entry name" value="ECH_1"/>
    <property type="match status" value="1"/>
</dbReference>
<dbReference type="PATRIC" id="fig|1227459.3.peg.3888"/>
<dbReference type="Gene3D" id="1.10.12.10">
    <property type="entry name" value="Lyase 2-enoyl-coa Hydratase, Chain A, domain 2"/>
    <property type="match status" value="1"/>
</dbReference>
<dbReference type="GO" id="GO:0016836">
    <property type="term" value="F:hydro-lyase activity"/>
    <property type="evidence" value="ECO:0007669"/>
    <property type="project" value="UniProtKB-ARBA"/>
</dbReference>
<reference evidence="4 5" key="1">
    <citation type="journal article" date="2014" name="PLoS Genet.">
        <title>Phylogenetically driven sequencing of extremely halophilic archaea reveals strategies for static and dynamic osmo-response.</title>
        <authorList>
            <person name="Becker E.A."/>
            <person name="Seitzer P.M."/>
            <person name="Tritt A."/>
            <person name="Larsen D."/>
            <person name="Krusor M."/>
            <person name="Yao A.I."/>
            <person name="Wu D."/>
            <person name="Madern D."/>
            <person name="Eisen J.A."/>
            <person name="Darling A.E."/>
            <person name="Facciotti M.T."/>
        </authorList>
    </citation>
    <scope>NUCLEOTIDE SEQUENCE [LARGE SCALE GENOMIC DNA]</scope>
    <source>
        <strain evidence="5">ATCC 33959 / DSM 4427 / JCM 8863 / NBRC 102184 / NCIMB 2188 / Ma 2.38</strain>
    </source>
</reference>
<dbReference type="PANTHER" id="PTHR11941:SF54">
    <property type="entry name" value="ENOYL-COA HYDRATASE, MITOCHONDRIAL"/>
    <property type="match status" value="1"/>
</dbReference>
<comment type="similarity">
    <text evidence="1">Belongs to the enoyl-CoA hydratase/isomerase family.</text>
</comment>
<sequence length="308" mass="33053">MSGDDPSADGPSADGPSADGPSADDRETGGPRADGGTSAVESVAAECETVDAVVGDRVEGVVTVTLNRPDARNALNATLRAELKRVLDAIEESSARVVVLTGSDEAKAFVAGADVTELRERDMLEQREASKRPRVYERVDDLRQPVIARVNGHALGGGCELMQACDVRIAHERAKLGQPEINLGIMPGGGGTQRLARLVGEGHAMRLILTGELISAEEAADIGLVEEVHGDETFDDRVYELAEMMATKSPVALEFAKKAVKAASRTDLEQGIEYEAELFAQLFGSPDKDEGIDAFFEDRDPEWHERER</sequence>
<dbReference type="InterPro" id="IPR001753">
    <property type="entry name" value="Enoyl-CoA_hydra/iso"/>
</dbReference>
<dbReference type="FunFam" id="3.90.226.10:FF:000009">
    <property type="entry name" value="Carnitinyl-CoA dehydratase"/>
    <property type="match status" value="1"/>
</dbReference>
<dbReference type="InterPro" id="IPR029045">
    <property type="entry name" value="ClpP/crotonase-like_dom_sf"/>
</dbReference>
<evidence type="ECO:0000256" key="2">
    <source>
        <dbReference type="ARBA" id="ARBA00023239"/>
    </source>
</evidence>
<name>M0GWM4_HALGM</name>